<reference evidence="2" key="1">
    <citation type="submission" date="2020-06" db="EMBL/GenBank/DDBJ databases">
        <title>Paenibacillus sp. nov., isolated from soil.</title>
        <authorList>
            <person name="Seo Y.L."/>
        </authorList>
    </citation>
    <scope>NUCLEOTIDE SEQUENCE [LARGE SCALE GENOMIC DNA]</scope>
    <source>
        <strain evidence="2">JW14</strain>
    </source>
</reference>
<keyword evidence="1" id="KW-1133">Transmembrane helix</keyword>
<gene>
    <name evidence="2" type="ORF">HPT30_23015</name>
</gene>
<evidence type="ECO:0000313" key="2">
    <source>
        <dbReference type="EMBL" id="NUU63229.1"/>
    </source>
</evidence>
<name>A0A850EU61_9BACL</name>
<dbReference type="RefSeq" id="WP_175373650.1">
    <property type="nucleotide sequence ID" value="NZ_JABWCS010000218.1"/>
</dbReference>
<dbReference type="AlphaFoldDB" id="A0A850EU61"/>
<dbReference type="Gene3D" id="3.40.190.10">
    <property type="entry name" value="Periplasmic binding protein-like II"/>
    <property type="match status" value="1"/>
</dbReference>
<feature type="transmembrane region" description="Helical" evidence="1">
    <location>
        <begin position="12"/>
        <end position="31"/>
    </location>
</feature>
<protein>
    <submittedName>
        <fullName evidence="2">Extracellular solute-binding protein</fullName>
    </submittedName>
</protein>
<dbReference type="Gene3D" id="2.60.120.260">
    <property type="entry name" value="Galactose-binding domain-like"/>
    <property type="match status" value="2"/>
</dbReference>
<evidence type="ECO:0000256" key="1">
    <source>
        <dbReference type="SAM" id="Phobius"/>
    </source>
</evidence>
<sequence>MRLKNVPRSIRIAGRMTVTAAIVVILILWATSKEEIVLSDRVTEAQMLDFEHGSGPIPYIQLIHDKSEEELGYKEEERQIKLNALTYEEASSDADVSEITEDGVRALAWQNDRGTVDWSFQVKAPGWYELHIDYKPLPGDNSSVVRGVMIDGSYPFVESERIELERLWKDAKYPYDRNSNGMQIRPQQVELTGWNNKAVSDYTASSRPLLYYLDAGEHNLRLIGERGAVAISGMSFQTRKPLPAYEQYVTAQPEGAKQEDWYSIQESEQFQRKSSLSIQTDHWSEPYVSPEPKGRTTYNVLGGNRWKNTGEWVEWELEAPADGWYVIDIKDYQNYRSGFKAYRTIQIDGEVPFQEMLQYAFDHHKEFEINSLADKQGEPYKFYLTQGKHTMRMVVDSSKMQPILMSLRDALGQIAEFDRHIRLITGNYSKNAADANVDSTRTWEMKKYDPDVVKKLQAITNRLSQIREYTNFVNESDSDLSQSLKSSISILDNMLLDVNEIPSRINDFSSIQANIGTWLTTLTQQPLLLDYIVLRTPDTKTGLKEPTLLSRVPYTVMDFARSFYLNYDQDGNQDDKSLTIWVGRGRDYVDQLRELVSQDFTPNTGIEVNINLMPNPNMLILGNAAGEVPDVALGVAEALPADYAMRNAVEDLSKYPGFSDVQKRFIPGVARALNYNGGTYGLPEVQNFQLLFYRSDILESLKLKVPDTWEDVFDILPTLQENGMMMNFPKADFSTLFLQNGADPYSSSGQKSTLFSEEGQKAFKLWTEMFTKYNMPIDIPAFFQHFRDGDIPIGISDFNTYVQLQVAAPEITGHWKVAPLPGIAQADGEVARWSPQALTAGMIMEKSDKKDAAWAFLKWWTSDEVQSRYAADMESYYGIEYRWNTANVNAMKSHSWPSDDLKAIREQTRWAKNMPNVPGYYFLGREMDFAWNKTVFDGIPADESLEEASLSLQREMERRQRNFGISGTDLHIPQITKPFEWEDSKP</sequence>
<dbReference type="InterPro" id="IPR006059">
    <property type="entry name" value="SBP"/>
</dbReference>
<comment type="caution">
    <text evidence="2">The sequence shown here is derived from an EMBL/GenBank/DDBJ whole genome shotgun (WGS) entry which is preliminary data.</text>
</comment>
<dbReference type="SUPFAM" id="SSF53850">
    <property type="entry name" value="Periplasmic binding protein-like II"/>
    <property type="match status" value="1"/>
</dbReference>
<dbReference type="Proteomes" id="UP000564806">
    <property type="component" value="Unassembled WGS sequence"/>
</dbReference>
<organism evidence="2 3">
    <name type="scientific">Paenibacillus agri</name>
    <dbReference type="NCBI Taxonomy" id="2744309"/>
    <lineage>
        <taxon>Bacteria</taxon>
        <taxon>Bacillati</taxon>
        <taxon>Bacillota</taxon>
        <taxon>Bacilli</taxon>
        <taxon>Bacillales</taxon>
        <taxon>Paenibacillaceae</taxon>
        <taxon>Paenibacillus</taxon>
    </lineage>
</organism>
<keyword evidence="1" id="KW-0812">Transmembrane</keyword>
<dbReference type="PANTHER" id="PTHR43649">
    <property type="entry name" value="ARABINOSE-BINDING PROTEIN-RELATED"/>
    <property type="match status" value="1"/>
</dbReference>
<accession>A0A850EU61</accession>
<dbReference type="EMBL" id="JABWCS010000218">
    <property type="protein sequence ID" value="NUU63229.1"/>
    <property type="molecule type" value="Genomic_DNA"/>
</dbReference>
<evidence type="ECO:0000313" key="3">
    <source>
        <dbReference type="Proteomes" id="UP000564806"/>
    </source>
</evidence>
<dbReference type="InterPro" id="IPR050490">
    <property type="entry name" value="Bact_solute-bd_prot1"/>
</dbReference>
<keyword evidence="1" id="KW-0472">Membrane</keyword>
<dbReference type="PANTHER" id="PTHR43649:SF27">
    <property type="entry name" value="EXTRACELLULAR SOLUTE-BINDING PROTEIN FAMILY 1"/>
    <property type="match status" value="1"/>
</dbReference>
<keyword evidence="3" id="KW-1185">Reference proteome</keyword>
<proteinExistence type="predicted"/>
<dbReference type="Pfam" id="PF13416">
    <property type="entry name" value="SBP_bac_8"/>
    <property type="match status" value="1"/>
</dbReference>